<comment type="subcellular location">
    <subcellularLocation>
        <location evidence="1">Nucleus</location>
        <location evidence="1">Nucleoplasm</location>
    </subcellularLocation>
</comment>
<dbReference type="OrthoDB" id="7312725at2759"/>
<dbReference type="PANTHER" id="PTHR46600:SF1">
    <property type="entry name" value="THAP DOMAIN-CONTAINING PROTEIN 1"/>
    <property type="match status" value="1"/>
</dbReference>
<reference evidence="15" key="1">
    <citation type="submission" date="2025-08" db="UniProtKB">
        <authorList>
            <consortium name="RefSeq"/>
        </authorList>
    </citation>
    <scope>IDENTIFICATION</scope>
</reference>
<evidence type="ECO:0000256" key="12">
    <source>
        <dbReference type="PROSITE-ProRule" id="PRU00309"/>
    </source>
</evidence>
<dbReference type="GeneID" id="129928055"/>
<keyword evidence="10" id="KW-0539">Nucleus</keyword>
<dbReference type="PANTHER" id="PTHR46600">
    <property type="entry name" value="THAP DOMAIN-CONTAINING"/>
    <property type="match status" value="1"/>
</dbReference>
<dbReference type="InterPro" id="IPR026516">
    <property type="entry name" value="THAP1/10"/>
</dbReference>
<dbReference type="SMART" id="SM00980">
    <property type="entry name" value="THAP"/>
    <property type="match status" value="1"/>
</dbReference>
<keyword evidence="11" id="KW-0131">Cell cycle</keyword>
<dbReference type="GO" id="GO:0005654">
    <property type="term" value="C:nucleoplasm"/>
    <property type="evidence" value="ECO:0007669"/>
    <property type="project" value="UniProtKB-SubCell"/>
</dbReference>
<evidence type="ECO:0000256" key="7">
    <source>
        <dbReference type="ARBA" id="ARBA00023054"/>
    </source>
</evidence>
<evidence type="ECO:0000256" key="8">
    <source>
        <dbReference type="ARBA" id="ARBA00023125"/>
    </source>
</evidence>
<evidence type="ECO:0000256" key="11">
    <source>
        <dbReference type="ARBA" id="ARBA00023306"/>
    </source>
</evidence>
<evidence type="ECO:0000313" key="15">
    <source>
        <dbReference type="RefSeq" id="XP_055896124.1"/>
    </source>
</evidence>
<keyword evidence="7" id="KW-0175">Coiled coil</keyword>
<keyword evidence="3" id="KW-0479">Metal-binding</keyword>
<evidence type="ECO:0000313" key="14">
    <source>
        <dbReference type="Proteomes" id="UP001165740"/>
    </source>
</evidence>
<feature type="domain" description="THAP-type" evidence="13">
    <location>
        <begin position="1"/>
        <end position="73"/>
    </location>
</feature>
<evidence type="ECO:0000256" key="10">
    <source>
        <dbReference type="ARBA" id="ARBA00023242"/>
    </source>
</evidence>
<dbReference type="SUPFAM" id="SSF57716">
    <property type="entry name" value="Glucocorticoid receptor-like (DNA-binding domain)"/>
    <property type="match status" value="1"/>
</dbReference>
<dbReference type="RefSeq" id="XP_055896124.1">
    <property type="nucleotide sequence ID" value="XM_056040149.1"/>
</dbReference>
<keyword evidence="5" id="KW-0862">Zinc</keyword>
<dbReference type="SMART" id="SM00692">
    <property type="entry name" value="DM3"/>
    <property type="match status" value="1"/>
</dbReference>
<name>A0A9W3B9M0_BIOGL</name>
<keyword evidence="6" id="KW-0805">Transcription regulation</keyword>
<evidence type="ECO:0000256" key="6">
    <source>
        <dbReference type="ARBA" id="ARBA00023015"/>
    </source>
</evidence>
<gene>
    <name evidence="15" type="primary">LOC129928055</name>
</gene>
<dbReference type="Pfam" id="PF05485">
    <property type="entry name" value="THAP"/>
    <property type="match status" value="1"/>
</dbReference>
<evidence type="ECO:0000256" key="4">
    <source>
        <dbReference type="ARBA" id="ARBA00022771"/>
    </source>
</evidence>
<dbReference type="GO" id="GO:0043565">
    <property type="term" value="F:sequence-specific DNA binding"/>
    <property type="evidence" value="ECO:0007669"/>
    <property type="project" value="InterPro"/>
</dbReference>
<accession>A0A9W3B9M0</accession>
<dbReference type="AlphaFoldDB" id="A0A9W3B9M0"/>
<sequence length="167" mass="19425">MEKKKKGFHRFPVNNPKLDLCKEWVVKLKRKNFTASVHSVICSEHFVFEEDCFIYQPFTNRRLLKPGAVPTKFSFSKSTPSRKKTKYEFRQPLLPQDTTIEVKTRDVTVQTNEDFITDLLKRVNTLEPGNASLLEEVAQLKLCYDSLKLKGDNFFCLSSCLEDKLLL</sequence>
<evidence type="ECO:0000256" key="1">
    <source>
        <dbReference type="ARBA" id="ARBA00004642"/>
    </source>
</evidence>
<proteinExistence type="inferred from homology"/>
<evidence type="ECO:0000259" key="13">
    <source>
        <dbReference type="PROSITE" id="PS50950"/>
    </source>
</evidence>
<keyword evidence="9" id="KW-0804">Transcription</keyword>
<evidence type="ECO:0000256" key="2">
    <source>
        <dbReference type="ARBA" id="ARBA00006177"/>
    </source>
</evidence>
<dbReference type="Proteomes" id="UP001165740">
    <property type="component" value="Chromosome 1"/>
</dbReference>
<comment type="similarity">
    <text evidence="2">Belongs to the THAP1 family.</text>
</comment>
<dbReference type="GO" id="GO:0008270">
    <property type="term" value="F:zinc ion binding"/>
    <property type="evidence" value="ECO:0007669"/>
    <property type="project" value="UniProtKB-KW"/>
</dbReference>
<keyword evidence="8 12" id="KW-0238">DNA-binding</keyword>
<evidence type="ECO:0000256" key="9">
    <source>
        <dbReference type="ARBA" id="ARBA00023163"/>
    </source>
</evidence>
<keyword evidence="4 12" id="KW-0863">Zinc-finger</keyword>
<organism evidence="14 15">
    <name type="scientific">Biomphalaria glabrata</name>
    <name type="common">Bloodfluke planorb</name>
    <name type="synonym">Freshwater snail</name>
    <dbReference type="NCBI Taxonomy" id="6526"/>
    <lineage>
        <taxon>Eukaryota</taxon>
        <taxon>Metazoa</taxon>
        <taxon>Spiralia</taxon>
        <taxon>Lophotrochozoa</taxon>
        <taxon>Mollusca</taxon>
        <taxon>Gastropoda</taxon>
        <taxon>Heterobranchia</taxon>
        <taxon>Euthyneura</taxon>
        <taxon>Panpulmonata</taxon>
        <taxon>Hygrophila</taxon>
        <taxon>Lymnaeoidea</taxon>
        <taxon>Planorbidae</taxon>
        <taxon>Biomphalaria</taxon>
    </lineage>
</organism>
<evidence type="ECO:0000256" key="3">
    <source>
        <dbReference type="ARBA" id="ARBA00022723"/>
    </source>
</evidence>
<dbReference type="InterPro" id="IPR006612">
    <property type="entry name" value="THAP_Znf"/>
</dbReference>
<evidence type="ECO:0000256" key="5">
    <source>
        <dbReference type="ARBA" id="ARBA00022833"/>
    </source>
</evidence>
<protein>
    <submittedName>
        <fullName evidence="15">THAP domain-containing protein 1-like</fullName>
    </submittedName>
</protein>
<dbReference type="PROSITE" id="PS50950">
    <property type="entry name" value="ZF_THAP"/>
    <property type="match status" value="1"/>
</dbReference>
<keyword evidence="14" id="KW-1185">Reference proteome</keyword>